<dbReference type="Gene3D" id="3.30.360.10">
    <property type="entry name" value="Dihydrodipicolinate Reductase, domain 2"/>
    <property type="match status" value="1"/>
</dbReference>
<comment type="caution">
    <text evidence="3">The sequence shown here is derived from an EMBL/GenBank/DDBJ whole genome shotgun (WGS) entry which is preliminary data.</text>
</comment>
<protein>
    <recommendedName>
        <fullName evidence="5">Gfo/Idh/MocA-like oxidoreductase N-terminal domain-containing protein</fullName>
    </recommendedName>
</protein>
<dbReference type="Gene3D" id="3.40.50.720">
    <property type="entry name" value="NAD(P)-binding Rossmann-like Domain"/>
    <property type="match status" value="1"/>
</dbReference>
<evidence type="ECO:0000259" key="2">
    <source>
        <dbReference type="Pfam" id="PF02894"/>
    </source>
</evidence>
<accession>A0A1Z5T8M1</accession>
<dbReference type="Pfam" id="PF01408">
    <property type="entry name" value="GFO_IDH_MocA"/>
    <property type="match status" value="1"/>
</dbReference>
<dbReference type="InParanoid" id="A0A1Z5T8M1"/>
<dbReference type="Pfam" id="PF02894">
    <property type="entry name" value="GFO_IDH_MocA_C"/>
    <property type="match status" value="1"/>
</dbReference>
<dbReference type="OrthoDB" id="64915at2759"/>
<organism evidence="3 4">
    <name type="scientific">Hortaea werneckii EXF-2000</name>
    <dbReference type="NCBI Taxonomy" id="1157616"/>
    <lineage>
        <taxon>Eukaryota</taxon>
        <taxon>Fungi</taxon>
        <taxon>Dikarya</taxon>
        <taxon>Ascomycota</taxon>
        <taxon>Pezizomycotina</taxon>
        <taxon>Dothideomycetes</taxon>
        <taxon>Dothideomycetidae</taxon>
        <taxon>Mycosphaerellales</taxon>
        <taxon>Teratosphaeriaceae</taxon>
        <taxon>Hortaea</taxon>
    </lineage>
</organism>
<evidence type="ECO:0000259" key="1">
    <source>
        <dbReference type="Pfam" id="PF01408"/>
    </source>
</evidence>
<dbReference type="SUPFAM" id="SSF55347">
    <property type="entry name" value="Glyceraldehyde-3-phosphate dehydrogenase-like, C-terminal domain"/>
    <property type="match status" value="1"/>
</dbReference>
<dbReference type="InterPro" id="IPR000683">
    <property type="entry name" value="Gfo/Idh/MocA-like_OxRdtase_N"/>
</dbReference>
<evidence type="ECO:0000313" key="4">
    <source>
        <dbReference type="Proteomes" id="UP000194280"/>
    </source>
</evidence>
<dbReference type="STRING" id="1157616.A0A1Z5T8M1"/>
<dbReference type="GO" id="GO:0016491">
    <property type="term" value="F:oxidoreductase activity"/>
    <property type="evidence" value="ECO:0007669"/>
    <property type="project" value="TreeGrafter"/>
</dbReference>
<dbReference type="Proteomes" id="UP000194280">
    <property type="component" value="Unassembled WGS sequence"/>
</dbReference>
<name>A0A1Z5T8M1_HORWE</name>
<dbReference type="GO" id="GO:0006740">
    <property type="term" value="P:NADPH regeneration"/>
    <property type="evidence" value="ECO:0007669"/>
    <property type="project" value="TreeGrafter"/>
</dbReference>
<evidence type="ECO:0008006" key="5">
    <source>
        <dbReference type="Google" id="ProtNLM"/>
    </source>
</evidence>
<dbReference type="GO" id="GO:0000166">
    <property type="term" value="F:nucleotide binding"/>
    <property type="evidence" value="ECO:0007669"/>
    <property type="project" value="InterPro"/>
</dbReference>
<keyword evidence="4" id="KW-1185">Reference proteome</keyword>
<dbReference type="EMBL" id="MUNK01000095">
    <property type="protein sequence ID" value="OTA32374.1"/>
    <property type="molecule type" value="Genomic_DNA"/>
</dbReference>
<dbReference type="PANTHER" id="PTHR42840:SF5">
    <property type="entry name" value="NAD(P)-BINDING ROSSMANN-FOLD SUPERFAMILY PROTEIN"/>
    <property type="match status" value="1"/>
</dbReference>
<dbReference type="InterPro" id="IPR004104">
    <property type="entry name" value="Gfo/Idh/MocA-like_OxRdtase_C"/>
</dbReference>
<feature type="domain" description="Gfo/Idh/MocA-like oxidoreductase C-terminal" evidence="2">
    <location>
        <begin position="153"/>
        <end position="342"/>
    </location>
</feature>
<dbReference type="InterPro" id="IPR036291">
    <property type="entry name" value="NAD(P)-bd_dom_sf"/>
</dbReference>
<evidence type="ECO:0000313" key="3">
    <source>
        <dbReference type="EMBL" id="OTA32374.1"/>
    </source>
</evidence>
<gene>
    <name evidence="3" type="ORF">BTJ68_07977</name>
</gene>
<dbReference type="PANTHER" id="PTHR42840">
    <property type="entry name" value="NAD(P)-BINDING ROSSMANN-FOLD SUPERFAMILY PROTEIN-RELATED"/>
    <property type="match status" value="1"/>
</dbReference>
<dbReference type="AlphaFoldDB" id="A0A1Z5T8M1"/>
<dbReference type="VEuPathDB" id="FungiDB:BTJ68_07977"/>
<dbReference type="GO" id="GO:0005737">
    <property type="term" value="C:cytoplasm"/>
    <property type="evidence" value="ECO:0007669"/>
    <property type="project" value="TreeGrafter"/>
</dbReference>
<feature type="domain" description="Gfo/Idh/MocA-like oxidoreductase N-terminal" evidence="1">
    <location>
        <begin position="5"/>
        <end position="119"/>
    </location>
</feature>
<reference evidence="3 4" key="1">
    <citation type="submission" date="2017-01" db="EMBL/GenBank/DDBJ databases">
        <title>The recent genome duplication of the halophilic yeast Hortaea werneckii: insights from long-read sequencing.</title>
        <authorList>
            <person name="Sinha S."/>
            <person name="Flibotte S."/>
            <person name="Neira M."/>
            <person name="Lenassi M."/>
            <person name="Gostincar C."/>
            <person name="Stajich J.E."/>
            <person name="Nislow C.E."/>
        </authorList>
    </citation>
    <scope>NUCLEOTIDE SEQUENCE [LARGE SCALE GENOMIC DNA]</scope>
    <source>
        <strain evidence="3 4">EXF-2000</strain>
    </source>
</reference>
<dbReference type="SUPFAM" id="SSF51735">
    <property type="entry name" value="NAD(P)-binding Rossmann-fold domains"/>
    <property type="match status" value="1"/>
</dbReference>
<dbReference type="FunCoup" id="A0A1Z5T8M1">
    <property type="interactions" value="456"/>
</dbReference>
<sequence length="347" mass="37393">MSAKIGVAIIGSGIFVKEEHLPAVQACEQLALKAIYSRSLKSAQAVSESLSQIDLYSDDSSAQNYAALLSCADIHAVIIALPIPVQPDFIKQALTAGKHVLAEKPLAKDVATGKALLDWYHSNIDTRKVTFGVAEQFRYLDSFLYGAQKARGFGRVLGFRHKLGANIQPGAKYYETAWRKTPEYQGGFLLDGGVHFVAGMRLLLGSEARVERVSAFTQQLQPHLVPVDTVDATLRLANGSTGNFSVSFGTTFSGASWEIACEEGSVSVAGKDVIITPKGGDEVREEKPEALGSGVKAEVFAWTESIVKGKQDDQQKPEEALADLECLEAMLKSGEKAGEPVSLQYQI</sequence>
<proteinExistence type="predicted"/>